<dbReference type="InterPro" id="IPR041602">
    <property type="entry name" value="Quercetinase_C"/>
</dbReference>
<dbReference type="PANTHER" id="PTHR43212">
    <property type="entry name" value="QUERCETIN 2,3-DIOXYGENASE"/>
    <property type="match status" value="1"/>
</dbReference>
<dbReference type="Proteomes" id="UP000199360">
    <property type="component" value="Unassembled WGS sequence"/>
</dbReference>
<gene>
    <name evidence="5" type="ORF">GA0070213_112137</name>
</gene>
<dbReference type="InterPro" id="IPR003829">
    <property type="entry name" value="Pirin_N_dom"/>
</dbReference>
<dbReference type="OrthoDB" id="321327at2"/>
<proteinExistence type="inferred from homology"/>
<evidence type="ECO:0000259" key="4">
    <source>
        <dbReference type="Pfam" id="PF17954"/>
    </source>
</evidence>
<reference evidence="6" key="1">
    <citation type="submission" date="2016-06" db="EMBL/GenBank/DDBJ databases">
        <authorList>
            <person name="Varghese N."/>
            <person name="Submissions Spin"/>
        </authorList>
    </citation>
    <scope>NUCLEOTIDE SEQUENCE [LARGE SCALE GENOMIC DNA]</scope>
    <source>
        <strain evidence="6">DSM 45647</strain>
    </source>
</reference>
<feature type="domain" description="Pirin N-terminal" evidence="3">
    <location>
        <begin position="20"/>
        <end position="133"/>
    </location>
</feature>
<evidence type="ECO:0000313" key="5">
    <source>
        <dbReference type="EMBL" id="SCG72128.1"/>
    </source>
</evidence>
<dbReference type="Pfam" id="PF02678">
    <property type="entry name" value="Pirin"/>
    <property type="match status" value="1"/>
</dbReference>
<accession>A0A1C5JNP4</accession>
<dbReference type="Gene3D" id="2.60.120.10">
    <property type="entry name" value="Jelly Rolls"/>
    <property type="match status" value="2"/>
</dbReference>
<dbReference type="RefSeq" id="WP_091067976.1">
    <property type="nucleotide sequence ID" value="NZ_FMDM01000012.1"/>
</dbReference>
<sequence>MTALLTPNVDIRRAGDRFSTGLSWLDSKHSFSFGRHYDPANTHHGLLLVNNDDRVRTGTGFETHPHRDMEIVTWVLRGSLVHQDSTGHSGVIYPGLAQRMSAGTGILHSEKNDAYRLEADRPHEQVHFVQMWVVPDESGATPGYEQLEIDDALLAGDLVPVASGMDRHDGLAAIRIRNRYAALHAARLTPGQSVQLPEAPFLHLFVARGAVTVEGAGPLGAGDAARFTAVGGQRVTAVEPAEILAWEMHATLADQA</sequence>
<evidence type="ECO:0000256" key="1">
    <source>
        <dbReference type="ARBA" id="ARBA00008416"/>
    </source>
</evidence>
<dbReference type="AlphaFoldDB" id="A0A1C5JNP4"/>
<dbReference type="EMBL" id="FMDM01000012">
    <property type="protein sequence ID" value="SCG72128.1"/>
    <property type="molecule type" value="Genomic_DNA"/>
</dbReference>
<name>A0A1C5JNP4_9ACTN</name>
<organism evidence="5 6">
    <name type="scientific">Micromonospora humi</name>
    <dbReference type="NCBI Taxonomy" id="745366"/>
    <lineage>
        <taxon>Bacteria</taxon>
        <taxon>Bacillati</taxon>
        <taxon>Actinomycetota</taxon>
        <taxon>Actinomycetes</taxon>
        <taxon>Micromonosporales</taxon>
        <taxon>Micromonosporaceae</taxon>
        <taxon>Micromonospora</taxon>
    </lineage>
</organism>
<feature type="domain" description="Quercetin 2,3-dioxygenase C-terminal cupin" evidence="4">
    <location>
        <begin position="179"/>
        <end position="248"/>
    </location>
</feature>
<evidence type="ECO:0008006" key="7">
    <source>
        <dbReference type="Google" id="ProtNLM"/>
    </source>
</evidence>
<evidence type="ECO:0000313" key="6">
    <source>
        <dbReference type="Proteomes" id="UP000199360"/>
    </source>
</evidence>
<dbReference type="InterPro" id="IPR011051">
    <property type="entry name" value="RmlC_Cupin_sf"/>
</dbReference>
<dbReference type="SUPFAM" id="SSF51182">
    <property type="entry name" value="RmlC-like cupins"/>
    <property type="match status" value="1"/>
</dbReference>
<comment type="similarity">
    <text evidence="1 2">Belongs to the pirin family.</text>
</comment>
<evidence type="ECO:0000256" key="2">
    <source>
        <dbReference type="RuleBase" id="RU003457"/>
    </source>
</evidence>
<keyword evidence="6" id="KW-1185">Reference proteome</keyword>
<dbReference type="InterPro" id="IPR012093">
    <property type="entry name" value="Pirin"/>
</dbReference>
<evidence type="ECO:0000259" key="3">
    <source>
        <dbReference type="Pfam" id="PF02678"/>
    </source>
</evidence>
<dbReference type="InterPro" id="IPR014710">
    <property type="entry name" value="RmlC-like_jellyroll"/>
</dbReference>
<dbReference type="Pfam" id="PF17954">
    <property type="entry name" value="Pirin_C_2"/>
    <property type="match status" value="1"/>
</dbReference>
<dbReference type="STRING" id="745366.GA0070213_112137"/>
<protein>
    <recommendedName>
        <fullName evidence="7">Pirin N-terminal domain-containing protein</fullName>
    </recommendedName>
</protein>
<dbReference type="CDD" id="cd02910">
    <property type="entry name" value="cupin_Yhhw_N"/>
    <property type="match status" value="1"/>
</dbReference>
<dbReference type="PANTHER" id="PTHR43212:SF3">
    <property type="entry name" value="QUERCETIN 2,3-DIOXYGENASE"/>
    <property type="match status" value="1"/>
</dbReference>